<accession>A0A140KMZ0</accession>
<dbReference type="CDD" id="cd00590">
    <property type="entry name" value="RRM_SF"/>
    <property type="match status" value="1"/>
</dbReference>
<dbReference type="GO" id="GO:0003723">
    <property type="term" value="F:RNA binding"/>
    <property type="evidence" value="ECO:0007669"/>
    <property type="project" value="UniProtKB-UniRule"/>
</dbReference>
<dbReference type="AlphaFoldDB" id="A0A140KMZ0"/>
<feature type="compositionally biased region" description="Low complexity" evidence="3">
    <location>
        <begin position="233"/>
        <end position="247"/>
    </location>
</feature>
<dbReference type="EMBL" id="LK056669">
    <property type="protein sequence ID" value="CDR87698.1"/>
    <property type="molecule type" value="Genomic_DNA"/>
</dbReference>
<dbReference type="Pfam" id="PF00076">
    <property type="entry name" value="RRM_1"/>
    <property type="match status" value="3"/>
</dbReference>
<dbReference type="InterPro" id="IPR012677">
    <property type="entry name" value="Nucleotide-bd_a/b_plait_sf"/>
</dbReference>
<feature type="compositionally biased region" description="Low complexity" evidence="3">
    <location>
        <begin position="394"/>
        <end position="406"/>
    </location>
</feature>
<reference evidence="5" key="1">
    <citation type="submission" date="2014-06" db="EMBL/GenBank/DDBJ databases">
        <authorList>
            <person name="Ju J."/>
            <person name="Zhang J."/>
        </authorList>
    </citation>
    <scope>NUCLEOTIDE SEQUENCE</scope>
    <source>
        <strain evidence="5">SscI8</strain>
    </source>
</reference>
<dbReference type="InterPro" id="IPR052462">
    <property type="entry name" value="SLIRP/GR-RBP-like"/>
</dbReference>
<feature type="compositionally biased region" description="Low complexity" evidence="3">
    <location>
        <begin position="413"/>
        <end position="430"/>
    </location>
</feature>
<feature type="domain" description="RRM" evidence="4">
    <location>
        <begin position="108"/>
        <end position="186"/>
    </location>
</feature>
<evidence type="ECO:0000313" key="5">
    <source>
        <dbReference type="EMBL" id="CDR87698.1"/>
    </source>
</evidence>
<evidence type="ECO:0000259" key="4">
    <source>
        <dbReference type="PROSITE" id="PS50102"/>
    </source>
</evidence>
<dbReference type="PANTHER" id="PTHR48027">
    <property type="entry name" value="HETEROGENEOUS NUCLEAR RIBONUCLEOPROTEIN 87F-RELATED"/>
    <property type="match status" value="1"/>
</dbReference>
<name>A0A140KMZ0_9BASI</name>
<proteinExistence type="predicted"/>
<feature type="domain" description="RRM" evidence="4">
    <location>
        <begin position="5"/>
        <end position="82"/>
    </location>
</feature>
<evidence type="ECO:0000256" key="1">
    <source>
        <dbReference type="ARBA" id="ARBA00022884"/>
    </source>
</evidence>
<feature type="region of interest" description="Disordered" evidence="3">
    <location>
        <begin position="225"/>
        <end position="247"/>
    </location>
</feature>
<evidence type="ECO:0000256" key="2">
    <source>
        <dbReference type="PROSITE-ProRule" id="PRU00176"/>
    </source>
</evidence>
<gene>
    <name evidence="5" type="ORF">SPSC_03481</name>
</gene>
<feature type="region of interest" description="Disordered" evidence="3">
    <location>
        <begin position="394"/>
        <end position="448"/>
    </location>
</feature>
<organism evidence="5">
    <name type="scientific">Sporisorium scitamineum</name>
    <dbReference type="NCBI Taxonomy" id="49012"/>
    <lineage>
        <taxon>Eukaryota</taxon>
        <taxon>Fungi</taxon>
        <taxon>Dikarya</taxon>
        <taxon>Basidiomycota</taxon>
        <taxon>Ustilaginomycotina</taxon>
        <taxon>Ustilaginomycetes</taxon>
        <taxon>Ustilaginales</taxon>
        <taxon>Ustilaginaceae</taxon>
        <taxon>Sporisorium</taxon>
    </lineage>
</organism>
<dbReference type="PROSITE" id="PS50102">
    <property type="entry name" value="RRM"/>
    <property type="match status" value="3"/>
</dbReference>
<dbReference type="InterPro" id="IPR035979">
    <property type="entry name" value="RBD_domain_sf"/>
</dbReference>
<keyword evidence="1 2" id="KW-0694">RNA-binding</keyword>
<sequence length="448" mass="49590">MVLRPRIHVANLPATTTERDLREMFGPLGQIQSAKVVTSRSAGGLAYGFVEYVDVASAERAIRTMDGWLWFGTPIKVCWAKHSRHPDAVAESMDTDRTVAMRSNAANSHLFVGDLSPEVDDGLLQSFFSRWASLADVRVMYDPETGKSRGFGFISFRNKSDAEECIAMLQGQWLGGRQIRVNWASQKNQSQMTAIASPTASGLVSSAYPDVSHAQRQVSNVSVKSLTPPGYASPSTPTFDTSSSSIPLLPRRHTTLASQPRIPSLTTNPYSTTKYNYDQVLAEAPAWQTSVYVGNISPLTTQQDLIRIFAPFNHGQRVEARIPPPPGRGYGFVTLASHEQAASAICSLSIQGVFMHSRWLRFGWQKDRNTMQPAKLQHRSESAPETMLYTLHRQPQPGQHQQQQQRPAPPPIQHSSRQRAPSQQASQQTQKLASPRSSSSSSNEFQPF</sequence>
<dbReference type="SUPFAM" id="SSF54928">
    <property type="entry name" value="RNA-binding domain, RBD"/>
    <property type="match status" value="3"/>
</dbReference>
<feature type="domain" description="RRM" evidence="4">
    <location>
        <begin position="289"/>
        <end position="367"/>
    </location>
</feature>
<dbReference type="SMART" id="SM00360">
    <property type="entry name" value="RRM"/>
    <property type="match status" value="3"/>
</dbReference>
<dbReference type="OrthoDB" id="8093034at2759"/>
<protein>
    <submittedName>
        <fullName evidence="5">Related to PUB1-major polyadenylated RNA-binding protein of nucleus and cytoplasm</fullName>
    </submittedName>
</protein>
<dbReference type="Gene3D" id="3.30.70.330">
    <property type="match status" value="3"/>
</dbReference>
<evidence type="ECO:0000256" key="3">
    <source>
        <dbReference type="SAM" id="MobiDB-lite"/>
    </source>
</evidence>
<dbReference type="InterPro" id="IPR000504">
    <property type="entry name" value="RRM_dom"/>
</dbReference>